<keyword evidence="2" id="KW-0902">Two-component regulatory system</keyword>
<geneLocation type="plasmid" evidence="8 9">
    <name>unnamed6</name>
</geneLocation>
<evidence type="ECO:0000256" key="1">
    <source>
        <dbReference type="ARBA" id="ARBA00022553"/>
    </source>
</evidence>
<protein>
    <submittedName>
        <fullName evidence="8">Response regulator</fullName>
    </submittedName>
</protein>
<evidence type="ECO:0000313" key="8">
    <source>
        <dbReference type="EMBL" id="UOG77667.1"/>
    </source>
</evidence>
<evidence type="ECO:0000256" key="3">
    <source>
        <dbReference type="ARBA" id="ARBA00023015"/>
    </source>
</evidence>
<evidence type="ECO:0000256" key="4">
    <source>
        <dbReference type="ARBA" id="ARBA00023125"/>
    </source>
</evidence>
<evidence type="ECO:0000256" key="6">
    <source>
        <dbReference type="PROSITE-ProRule" id="PRU00169"/>
    </source>
</evidence>
<dbReference type="Pfam" id="PF00072">
    <property type="entry name" value="Response_reg"/>
    <property type="match status" value="1"/>
</dbReference>
<dbReference type="Proteomes" id="UP000831113">
    <property type="component" value="Plasmid unnamed6"/>
</dbReference>
<dbReference type="PANTHER" id="PTHR48111">
    <property type="entry name" value="REGULATOR OF RPOS"/>
    <property type="match status" value="1"/>
</dbReference>
<evidence type="ECO:0000259" key="7">
    <source>
        <dbReference type="PROSITE" id="PS50110"/>
    </source>
</evidence>
<sequence>MAAASPTILLVDDDEPTRRILRRWLTHLGVRAHVVEAPDGQQALALVEAHCHSPEHSLGLLVILDLNMPIMDGLEFLEHHVQLPPGCRAGTAVIVLSGGMPDAVYHVRVRALATDIQLKPLDIHGLAALVRQHLPTALPS</sequence>
<feature type="domain" description="Response regulatory" evidence="7">
    <location>
        <begin position="7"/>
        <end position="134"/>
    </location>
</feature>
<keyword evidence="4" id="KW-0238">DNA-binding</keyword>
<accession>A0ABY4D6J2</accession>
<dbReference type="CDD" id="cd17546">
    <property type="entry name" value="REC_hyHK_CKI1_RcsC-like"/>
    <property type="match status" value="1"/>
</dbReference>
<dbReference type="PROSITE" id="PS50110">
    <property type="entry name" value="RESPONSE_REGULATORY"/>
    <property type="match status" value="1"/>
</dbReference>
<organism evidence="8 9">
    <name type="scientific">Hymenobacter tibetensis</name>
    <dbReference type="NCBI Taxonomy" id="497967"/>
    <lineage>
        <taxon>Bacteria</taxon>
        <taxon>Pseudomonadati</taxon>
        <taxon>Bacteroidota</taxon>
        <taxon>Cytophagia</taxon>
        <taxon>Cytophagales</taxon>
        <taxon>Hymenobacteraceae</taxon>
        <taxon>Hymenobacter</taxon>
    </lineage>
</organism>
<keyword evidence="8" id="KW-0614">Plasmid</keyword>
<keyword evidence="3" id="KW-0805">Transcription regulation</keyword>
<reference evidence="8 9" key="1">
    <citation type="submission" date="2022-03" db="EMBL/GenBank/DDBJ databases">
        <title>Hymenobactersp. isolated from the air.</title>
        <authorList>
            <person name="Won M."/>
            <person name="Kwon S.-W."/>
        </authorList>
    </citation>
    <scope>NUCLEOTIDE SEQUENCE [LARGE SCALE GENOMIC DNA]</scope>
    <source>
        <strain evidence="8 9">KACC 21982</strain>
        <plasmid evidence="8 9">unnamed6</plasmid>
    </source>
</reference>
<dbReference type="EMBL" id="CP094675">
    <property type="protein sequence ID" value="UOG77667.1"/>
    <property type="molecule type" value="Genomic_DNA"/>
</dbReference>
<dbReference type="InterPro" id="IPR011006">
    <property type="entry name" value="CheY-like_superfamily"/>
</dbReference>
<dbReference type="Gene3D" id="3.40.50.2300">
    <property type="match status" value="1"/>
</dbReference>
<evidence type="ECO:0000256" key="5">
    <source>
        <dbReference type="ARBA" id="ARBA00023163"/>
    </source>
</evidence>
<dbReference type="SUPFAM" id="SSF52172">
    <property type="entry name" value="CheY-like"/>
    <property type="match status" value="1"/>
</dbReference>
<keyword evidence="9" id="KW-1185">Reference proteome</keyword>
<gene>
    <name evidence="8" type="ORF">MTX78_25170</name>
</gene>
<evidence type="ECO:0000313" key="9">
    <source>
        <dbReference type="Proteomes" id="UP000831113"/>
    </source>
</evidence>
<proteinExistence type="predicted"/>
<name>A0ABY4D6J2_9BACT</name>
<dbReference type="SMART" id="SM00448">
    <property type="entry name" value="REC"/>
    <property type="match status" value="1"/>
</dbReference>
<dbReference type="InterPro" id="IPR039420">
    <property type="entry name" value="WalR-like"/>
</dbReference>
<dbReference type="RefSeq" id="WP_243803531.1">
    <property type="nucleotide sequence ID" value="NZ_CP094675.1"/>
</dbReference>
<dbReference type="PANTHER" id="PTHR48111:SF1">
    <property type="entry name" value="TWO-COMPONENT RESPONSE REGULATOR ORR33"/>
    <property type="match status" value="1"/>
</dbReference>
<feature type="modified residue" description="4-aspartylphosphate" evidence="6">
    <location>
        <position position="65"/>
    </location>
</feature>
<keyword evidence="1 6" id="KW-0597">Phosphoprotein</keyword>
<evidence type="ECO:0000256" key="2">
    <source>
        <dbReference type="ARBA" id="ARBA00023012"/>
    </source>
</evidence>
<keyword evidence="5" id="KW-0804">Transcription</keyword>
<dbReference type="InterPro" id="IPR001789">
    <property type="entry name" value="Sig_transdc_resp-reg_receiver"/>
</dbReference>